<dbReference type="HOGENOM" id="CLU_1403343_0_0_1"/>
<feature type="compositionally biased region" description="Polar residues" evidence="1">
    <location>
        <begin position="104"/>
        <end position="114"/>
    </location>
</feature>
<comment type="caution">
    <text evidence="2">The sequence shown here is derived from an EMBL/GenBank/DDBJ whole genome shotgun (WGS) entry which is preliminary data.</text>
</comment>
<reference evidence="2 3" key="1">
    <citation type="journal article" date="2012" name="Eukaryot. Cell">
        <title>Genome sequence of the Trichosporon asahii environmental strain CBS 8904.</title>
        <authorList>
            <person name="Yang R.Y."/>
            <person name="Li H.T."/>
            <person name="Zhu H."/>
            <person name="Zhou G.P."/>
            <person name="Wang M."/>
            <person name="Wang L."/>
        </authorList>
    </citation>
    <scope>NUCLEOTIDE SEQUENCE [LARGE SCALE GENOMIC DNA]</scope>
    <source>
        <strain evidence="2 3">CBS 8904</strain>
    </source>
</reference>
<name>K1WKB6_TRIAC</name>
<dbReference type="InParanoid" id="K1WKB6"/>
<dbReference type="EMBL" id="AMBO01000311">
    <property type="protein sequence ID" value="EKD01749.1"/>
    <property type="molecule type" value="Genomic_DNA"/>
</dbReference>
<feature type="region of interest" description="Disordered" evidence="1">
    <location>
        <begin position="24"/>
        <end position="63"/>
    </location>
</feature>
<accession>K1WKB6</accession>
<organism evidence="2 3">
    <name type="scientific">Trichosporon asahii var. asahii (strain CBS 8904)</name>
    <name type="common">Yeast</name>
    <dbReference type="NCBI Taxonomy" id="1220162"/>
    <lineage>
        <taxon>Eukaryota</taxon>
        <taxon>Fungi</taxon>
        <taxon>Dikarya</taxon>
        <taxon>Basidiomycota</taxon>
        <taxon>Agaricomycotina</taxon>
        <taxon>Tremellomycetes</taxon>
        <taxon>Trichosporonales</taxon>
        <taxon>Trichosporonaceae</taxon>
        <taxon>Trichosporon</taxon>
    </lineage>
</organism>
<evidence type="ECO:0000256" key="1">
    <source>
        <dbReference type="SAM" id="MobiDB-lite"/>
    </source>
</evidence>
<protein>
    <submittedName>
        <fullName evidence="2">Uncharacterized protein</fullName>
    </submittedName>
</protein>
<feature type="compositionally biased region" description="Low complexity" evidence="1">
    <location>
        <begin position="115"/>
        <end position="133"/>
    </location>
</feature>
<dbReference type="AlphaFoldDB" id="K1WKB6"/>
<feature type="region of interest" description="Disordered" evidence="1">
    <location>
        <begin position="93"/>
        <end position="137"/>
    </location>
</feature>
<evidence type="ECO:0000313" key="3">
    <source>
        <dbReference type="Proteomes" id="UP000006757"/>
    </source>
</evidence>
<evidence type="ECO:0000313" key="2">
    <source>
        <dbReference type="EMBL" id="EKD01749.1"/>
    </source>
</evidence>
<proteinExistence type="predicted"/>
<sequence length="194" mass="21414">MMSRRRVSGAKVSKPVMLYNTVDPVGPEFVPRHAPKVPSTPSSISSVPSTPDPPSLSSFENPLPLDECEELLDDYDPIYEKRREEAYLASLSSLQGSRQRSRATSHTSSHCQSGTASTTDSLSRRLSTISTASKLSKRRTLRLSKSVPTLAAPPVISHPMPLGAARRIRKVPSLQQVERKGRLSALPRMFAWRH</sequence>
<keyword evidence="3" id="KW-1185">Reference proteome</keyword>
<gene>
    <name evidence="2" type="ORF">A1Q2_03986</name>
</gene>
<feature type="compositionally biased region" description="Low complexity" evidence="1">
    <location>
        <begin position="36"/>
        <end position="63"/>
    </location>
</feature>
<dbReference type="Proteomes" id="UP000006757">
    <property type="component" value="Unassembled WGS sequence"/>
</dbReference>